<reference evidence="2" key="1">
    <citation type="submission" date="2025-08" db="UniProtKB">
        <authorList>
            <consortium name="RefSeq"/>
        </authorList>
    </citation>
    <scope>IDENTIFICATION</scope>
</reference>
<gene>
    <name evidence="2" type="primary">LOC101659346</name>
</gene>
<evidence type="ECO:0000313" key="2">
    <source>
        <dbReference type="RefSeq" id="XP_045148686.1"/>
    </source>
</evidence>
<accession>A0AC55DAA7</accession>
<proteinExistence type="predicted"/>
<dbReference type="Proteomes" id="UP000694863">
    <property type="component" value="Unplaced"/>
</dbReference>
<sequence length="359" mass="40675">MGQILCRTMAPWALLLLLSGVSVLTPTRAGSHSLRYLRTTMSLPDAPEPHYIEVGYVDDTQFVRFDSEAPNPRLEPRAPWMEPTEPEYWEKESKRASRRAQGHIDDLRGLTVVYNQSQSVSHTLQVMRGCDTGPDGHLLRGYLRWGYDGANFLTLNEDLSSWTAADETAEITKRFWEKVRLAEIEKEYFEGTCVKDLRRYLEKRKEMLQSADPPKAHITHHPISDEDAVTLRCWARGFYPAEITLTWQRDGEHQATELVETRPAGDGTFQKWAAVVVPSGEEQRYTCQVQHEGLPEPLTLRWESSAQSASPVMGVIVGLVFLVLVRAVVTGGVVGRRKLSARVNVKDRFLTLRILLMGT</sequence>
<evidence type="ECO:0000313" key="1">
    <source>
        <dbReference type="Proteomes" id="UP000694863"/>
    </source>
</evidence>
<protein>
    <submittedName>
        <fullName evidence="2">Class I histocompatibility antigen, Gogo-C*0203 alpha chain isoform X2</fullName>
    </submittedName>
</protein>
<organism evidence="1 2">
    <name type="scientific">Echinops telfairi</name>
    <name type="common">Lesser hedgehog tenrec</name>
    <dbReference type="NCBI Taxonomy" id="9371"/>
    <lineage>
        <taxon>Eukaryota</taxon>
        <taxon>Metazoa</taxon>
        <taxon>Chordata</taxon>
        <taxon>Craniata</taxon>
        <taxon>Vertebrata</taxon>
        <taxon>Euteleostomi</taxon>
        <taxon>Mammalia</taxon>
        <taxon>Eutheria</taxon>
        <taxon>Afrotheria</taxon>
        <taxon>Tenrecidae</taxon>
        <taxon>Tenrecinae</taxon>
        <taxon>Echinops</taxon>
    </lineage>
</organism>
<name>A0AC55DAA7_ECHTE</name>
<dbReference type="RefSeq" id="XP_045148686.1">
    <property type="nucleotide sequence ID" value="XM_045292751.1"/>
</dbReference>
<keyword evidence="1" id="KW-1185">Reference proteome</keyword>